<organism evidence="1 2">
    <name type="scientific">Oryza rufipogon</name>
    <name type="common">Brownbeard rice</name>
    <name type="synonym">Asian wild rice</name>
    <dbReference type="NCBI Taxonomy" id="4529"/>
    <lineage>
        <taxon>Eukaryota</taxon>
        <taxon>Viridiplantae</taxon>
        <taxon>Streptophyta</taxon>
        <taxon>Embryophyta</taxon>
        <taxon>Tracheophyta</taxon>
        <taxon>Spermatophyta</taxon>
        <taxon>Magnoliopsida</taxon>
        <taxon>Liliopsida</taxon>
        <taxon>Poales</taxon>
        <taxon>Poaceae</taxon>
        <taxon>BOP clade</taxon>
        <taxon>Oryzoideae</taxon>
        <taxon>Oryzeae</taxon>
        <taxon>Oryzinae</taxon>
        <taxon>Oryza</taxon>
    </lineage>
</organism>
<dbReference type="EnsemblPlants" id="ORUFI05G16780.1">
    <property type="protein sequence ID" value="ORUFI05G16780.1"/>
    <property type="gene ID" value="ORUFI05G16780"/>
</dbReference>
<dbReference type="AlphaFoldDB" id="A0A0E0PM69"/>
<proteinExistence type="predicted"/>
<reference evidence="1" key="2">
    <citation type="submission" date="2015-06" db="UniProtKB">
        <authorList>
            <consortium name="EnsemblPlants"/>
        </authorList>
    </citation>
    <scope>IDENTIFICATION</scope>
</reference>
<evidence type="ECO:0000313" key="2">
    <source>
        <dbReference type="Proteomes" id="UP000008022"/>
    </source>
</evidence>
<dbReference type="HOGENOM" id="CLU_2762267_0_0_1"/>
<evidence type="ECO:0000313" key="1">
    <source>
        <dbReference type="EnsemblPlants" id="ORUFI05G16780.1"/>
    </source>
</evidence>
<name>A0A0E0PM69_ORYRU</name>
<sequence length="70" mass="7967">MRHARLGLISHMHLDQLQIYNASSYVLLRLDRRSLAWSTLSQADGEEEMDGQLVKLLDRREIAGTTPSCV</sequence>
<dbReference type="Proteomes" id="UP000008022">
    <property type="component" value="Unassembled WGS sequence"/>
</dbReference>
<protein>
    <submittedName>
        <fullName evidence="1">Uncharacterized protein</fullName>
    </submittedName>
</protein>
<reference evidence="2" key="1">
    <citation type="submission" date="2013-06" db="EMBL/GenBank/DDBJ databases">
        <authorList>
            <person name="Zhao Q."/>
        </authorList>
    </citation>
    <scope>NUCLEOTIDE SEQUENCE</scope>
    <source>
        <strain evidence="2">cv. W1943</strain>
    </source>
</reference>
<dbReference type="Gramene" id="ORUFI05G16780.1">
    <property type="protein sequence ID" value="ORUFI05G16780.1"/>
    <property type="gene ID" value="ORUFI05G16780"/>
</dbReference>
<accession>A0A0E0PM69</accession>
<keyword evidence="2" id="KW-1185">Reference proteome</keyword>